<feature type="compositionally biased region" description="Low complexity" evidence="1">
    <location>
        <begin position="200"/>
        <end position="209"/>
    </location>
</feature>
<feature type="non-terminal residue" evidence="2">
    <location>
        <position position="1"/>
    </location>
</feature>
<proteinExistence type="predicted"/>
<feature type="compositionally biased region" description="Basic and acidic residues" evidence="1">
    <location>
        <begin position="388"/>
        <end position="398"/>
    </location>
</feature>
<feature type="region of interest" description="Disordered" evidence="1">
    <location>
        <begin position="246"/>
        <end position="267"/>
    </location>
</feature>
<feature type="compositionally biased region" description="Basic residues" evidence="1">
    <location>
        <begin position="294"/>
        <end position="306"/>
    </location>
</feature>
<feature type="region of interest" description="Disordered" evidence="1">
    <location>
        <begin position="294"/>
        <end position="313"/>
    </location>
</feature>
<gene>
    <name evidence="2" type="ORF">AVDCRST_MAG85-3258</name>
</gene>
<feature type="compositionally biased region" description="Low complexity" evidence="1">
    <location>
        <begin position="360"/>
        <end position="372"/>
    </location>
</feature>
<accession>A0A6J4TL04</accession>
<evidence type="ECO:0000313" key="2">
    <source>
        <dbReference type="EMBL" id="CAA9526202.1"/>
    </source>
</evidence>
<reference evidence="2" key="1">
    <citation type="submission" date="2020-02" db="EMBL/GenBank/DDBJ databases">
        <authorList>
            <person name="Meier V. D."/>
        </authorList>
    </citation>
    <scope>NUCLEOTIDE SEQUENCE</scope>
    <source>
        <strain evidence="2">AVDCRST_MAG85</strain>
    </source>
</reference>
<feature type="compositionally biased region" description="Basic residues" evidence="1">
    <location>
        <begin position="246"/>
        <end position="260"/>
    </location>
</feature>
<feature type="compositionally biased region" description="Basic and acidic residues" evidence="1">
    <location>
        <begin position="135"/>
        <end position="158"/>
    </location>
</feature>
<sequence length="398" mass="43346">ALRGPGRSAAVAADRRVPAHPRACAPRRVLRVGAAHAGALADPLARGARARTRAPSVPRRVRALRALHAAPPGVPVRRRQPLPRHRYGRELPDRLPGAVARQAAPLVDRRPAAARAAAAAAGRRARRRVRRRGRHDAVRLRSAGDRGGRLRLVRDARQGPDAARAPRPHRLLRRLRRAGDGVPVPPHRPLPGQRPEDRAAAPAPAASRADGQRRRAAPAPPDRAVPVRAAAAARRVASALVGGHGVRRRRGMGVRHRPRPGARAAAPVPRRVRPLPGARDRLRHAGRRTVPGLRRRARHVPARRRDRPAPAPVAMDDRVPVRARGPGVPDPGRPRARLVRGRRRDVGLRARQGPCAARAARAARLQHPLQRAGAGVRVPPYRPLPAQRPDRGRERRRS</sequence>
<feature type="region of interest" description="Disordered" evidence="1">
    <location>
        <begin position="121"/>
        <end position="230"/>
    </location>
</feature>
<evidence type="ECO:0000256" key="1">
    <source>
        <dbReference type="SAM" id="MobiDB-lite"/>
    </source>
</evidence>
<dbReference type="EMBL" id="CADCVT010000358">
    <property type="protein sequence ID" value="CAA9526202.1"/>
    <property type="molecule type" value="Genomic_DNA"/>
</dbReference>
<feature type="non-terminal residue" evidence="2">
    <location>
        <position position="398"/>
    </location>
</feature>
<protein>
    <submittedName>
        <fullName evidence="2">Uncharacterized protein</fullName>
    </submittedName>
</protein>
<feature type="compositionally biased region" description="Basic residues" evidence="1">
    <location>
        <begin position="166"/>
        <end position="176"/>
    </location>
</feature>
<feature type="compositionally biased region" description="Basic residues" evidence="1">
    <location>
        <begin position="123"/>
        <end position="134"/>
    </location>
</feature>
<dbReference type="AlphaFoldDB" id="A0A6J4TL04"/>
<name>A0A6J4TL04_9ACTN</name>
<feature type="region of interest" description="Disordered" evidence="1">
    <location>
        <begin position="360"/>
        <end position="398"/>
    </location>
</feature>
<organism evidence="2">
    <name type="scientific">uncultured Solirubrobacteraceae bacterium</name>
    <dbReference type="NCBI Taxonomy" id="1162706"/>
    <lineage>
        <taxon>Bacteria</taxon>
        <taxon>Bacillati</taxon>
        <taxon>Actinomycetota</taxon>
        <taxon>Thermoleophilia</taxon>
        <taxon>Solirubrobacterales</taxon>
        <taxon>Solirubrobacteraceae</taxon>
        <taxon>environmental samples</taxon>
    </lineage>
</organism>